<sequence>MPVEVALTSGQVTSWGPSIGEIPEEELESVAKERDVWNPSLYDLILDKWKKMDGWMETRRWGQHKSRAKSSTEDTVMWSSRAKNVLIEREPNLLKLKYCDYRCSVQGGCWQTSNLTDVVNPLNLQSEEGRTRSQKIKGERSPGRSPQRRSLFSIPDRWQVHPPPAGGIRTSCNVDVGTDSESDSPGRLTRELW</sequence>
<evidence type="ECO:0000313" key="3">
    <source>
        <dbReference type="Proteomes" id="UP001153269"/>
    </source>
</evidence>
<dbReference type="Proteomes" id="UP001153269">
    <property type="component" value="Unassembled WGS sequence"/>
</dbReference>
<protein>
    <submittedName>
        <fullName evidence="2">Uncharacterized protein</fullName>
    </submittedName>
</protein>
<evidence type="ECO:0000256" key="1">
    <source>
        <dbReference type="SAM" id="MobiDB-lite"/>
    </source>
</evidence>
<keyword evidence="3" id="KW-1185">Reference proteome</keyword>
<dbReference type="AlphaFoldDB" id="A0A9N7VL49"/>
<accession>A0A9N7VL49</accession>
<gene>
    <name evidence="2" type="ORF">PLEPLA_LOCUS38030</name>
</gene>
<comment type="caution">
    <text evidence="2">The sequence shown here is derived from an EMBL/GenBank/DDBJ whole genome shotgun (WGS) entry which is preliminary data.</text>
</comment>
<dbReference type="EMBL" id="CADEAL010004049">
    <property type="protein sequence ID" value="CAB1450341.1"/>
    <property type="molecule type" value="Genomic_DNA"/>
</dbReference>
<proteinExistence type="predicted"/>
<feature type="region of interest" description="Disordered" evidence="1">
    <location>
        <begin position="127"/>
        <end position="193"/>
    </location>
</feature>
<feature type="compositionally biased region" description="Basic and acidic residues" evidence="1">
    <location>
        <begin position="127"/>
        <end position="142"/>
    </location>
</feature>
<name>A0A9N7VL49_PLEPL</name>
<evidence type="ECO:0000313" key="2">
    <source>
        <dbReference type="EMBL" id="CAB1450341.1"/>
    </source>
</evidence>
<organism evidence="2 3">
    <name type="scientific">Pleuronectes platessa</name>
    <name type="common">European plaice</name>
    <dbReference type="NCBI Taxonomy" id="8262"/>
    <lineage>
        <taxon>Eukaryota</taxon>
        <taxon>Metazoa</taxon>
        <taxon>Chordata</taxon>
        <taxon>Craniata</taxon>
        <taxon>Vertebrata</taxon>
        <taxon>Euteleostomi</taxon>
        <taxon>Actinopterygii</taxon>
        <taxon>Neopterygii</taxon>
        <taxon>Teleostei</taxon>
        <taxon>Neoteleostei</taxon>
        <taxon>Acanthomorphata</taxon>
        <taxon>Carangaria</taxon>
        <taxon>Pleuronectiformes</taxon>
        <taxon>Pleuronectoidei</taxon>
        <taxon>Pleuronectidae</taxon>
        <taxon>Pleuronectes</taxon>
    </lineage>
</organism>
<reference evidence="2" key="1">
    <citation type="submission" date="2020-03" db="EMBL/GenBank/DDBJ databases">
        <authorList>
            <person name="Weist P."/>
        </authorList>
    </citation>
    <scope>NUCLEOTIDE SEQUENCE</scope>
</reference>